<reference evidence="1 2" key="1">
    <citation type="submission" date="2020-05" db="EMBL/GenBank/DDBJ databases">
        <title>Azospirillum oleiclasticum sp. nov, a nitrogen-fixing and heavy crude oil-emulsifying bacterium isolated from the crude oil of Yumen Oilfield.</title>
        <authorList>
            <person name="Wu D."/>
            <person name="Cai M."/>
            <person name="Zhang X."/>
        </authorList>
    </citation>
    <scope>NUCLEOTIDE SEQUENCE [LARGE SCALE GENOMIC DNA]</scope>
    <source>
        <strain evidence="1 2">ROY-1-1-2</strain>
    </source>
</reference>
<proteinExistence type="predicted"/>
<sequence length="304" mass="35138">MTDVTSLDPQLVAAADHAMRHWTGSDPGAIRIGSAAHKRLFCDMLLATHNPYKPSVIRWPDLEPDARDRLVSLPIWDMAVQTEGRAKLRVQSYADTIRDELLNKAVTLDAWEEGRHKEVLSRLVAFYGITLEPEPEYVRPRDPEWAFLRTGYSECMDSFFAFGLFALAERSGFFPRELVDTFEPVIQEEARHIIFFVNWVAWHRANLPLWRRPWFDLKRLAVWATISFDRLQTARDMGGGKGDTKKDENFTATGHKAMGIDASARDLFVLCLEENDRRMAGYDPRLLRPKTMPRIMRLVLRFMK</sequence>
<organism evidence="1 2">
    <name type="scientific">Azospirillum oleiclasticum</name>
    <dbReference type="NCBI Taxonomy" id="2735135"/>
    <lineage>
        <taxon>Bacteria</taxon>
        <taxon>Pseudomonadati</taxon>
        <taxon>Pseudomonadota</taxon>
        <taxon>Alphaproteobacteria</taxon>
        <taxon>Rhodospirillales</taxon>
        <taxon>Azospirillaceae</taxon>
        <taxon>Azospirillum</taxon>
    </lineage>
</organism>
<comment type="caution">
    <text evidence="1">The sequence shown here is derived from an EMBL/GenBank/DDBJ whole genome shotgun (WGS) entry which is preliminary data.</text>
</comment>
<dbReference type="EMBL" id="JABFDB010000012">
    <property type="protein sequence ID" value="NYZ21629.1"/>
    <property type="molecule type" value="Genomic_DNA"/>
</dbReference>
<dbReference type="InterPro" id="IPR009078">
    <property type="entry name" value="Ferritin-like_SF"/>
</dbReference>
<evidence type="ECO:0000313" key="2">
    <source>
        <dbReference type="Proteomes" id="UP000584642"/>
    </source>
</evidence>
<accession>A0ABX2TBC2</accession>
<dbReference type="SUPFAM" id="SSF47240">
    <property type="entry name" value="Ferritin-like"/>
    <property type="match status" value="1"/>
</dbReference>
<name>A0ABX2TBC2_9PROT</name>
<evidence type="ECO:0000313" key="1">
    <source>
        <dbReference type="EMBL" id="NYZ21629.1"/>
    </source>
</evidence>
<gene>
    <name evidence="1" type="ORF">HND93_18100</name>
</gene>
<keyword evidence="2" id="KW-1185">Reference proteome</keyword>
<protein>
    <submittedName>
        <fullName evidence="1">Ferritin-like domain-containing protein</fullName>
    </submittedName>
</protein>
<dbReference type="RefSeq" id="WP_180283400.1">
    <property type="nucleotide sequence ID" value="NZ_JABFDB010000012.1"/>
</dbReference>
<dbReference type="Proteomes" id="UP000584642">
    <property type="component" value="Unassembled WGS sequence"/>
</dbReference>